<keyword evidence="1" id="KW-1133">Transmembrane helix</keyword>
<sequence length="96" mass="10769">MSPTSSWSRSQPPKDEVNMSIGPLPDLYKWIMISGTFVVTRFVIGDDCCFCDMSGWVSSASVISTMVVIAWLVRTARFSRDVTTDANNHKTRLLLH</sequence>
<proteinExistence type="predicted"/>
<gene>
    <name evidence="2" type="ORF">Tco_1058331</name>
</gene>
<organism evidence="2 3">
    <name type="scientific">Tanacetum coccineum</name>
    <dbReference type="NCBI Taxonomy" id="301880"/>
    <lineage>
        <taxon>Eukaryota</taxon>
        <taxon>Viridiplantae</taxon>
        <taxon>Streptophyta</taxon>
        <taxon>Embryophyta</taxon>
        <taxon>Tracheophyta</taxon>
        <taxon>Spermatophyta</taxon>
        <taxon>Magnoliopsida</taxon>
        <taxon>eudicotyledons</taxon>
        <taxon>Gunneridae</taxon>
        <taxon>Pentapetalae</taxon>
        <taxon>asterids</taxon>
        <taxon>campanulids</taxon>
        <taxon>Asterales</taxon>
        <taxon>Asteraceae</taxon>
        <taxon>Asteroideae</taxon>
        <taxon>Anthemideae</taxon>
        <taxon>Anthemidinae</taxon>
        <taxon>Tanacetum</taxon>
    </lineage>
</organism>
<reference evidence="2" key="1">
    <citation type="journal article" date="2022" name="Int. J. Mol. Sci.">
        <title>Draft Genome of Tanacetum Coccineum: Genomic Comparison of Closely Related Tanacetum-Family Plants.</title>
        <authorList>
            <person name="Yamashiro T."/>
            <person name="Shiraishi A."/>
            <person name="Nakayama K."/>
            <person name="Satake H."/>
        </authorList>
    </citation>
    <scope>NUCLEOTIDE SEQUENCE</scope>
</reference>
<feature type="transmembrane region" description="Helical" evidence="1">
    <location>
        <begin position="27"/>
        <end position="44"/>
    </location>
</feature>
<keyword evidence="1" id="KW-0812">Transmembrane</keyword>
<dbReference type="Proteomes" id="UP001151760">
    <property type="component" value="Unassembled WGS sequence"/>
</dbReference>
<evidence type="ECO:0000313" key="3">
    <source>
        <dbReference type="Proteomes" id="UP001151760"/>
    </source>
</evidence>
<name>A0ABQ5H8N1_9ASTR</name>
<comment type="caution">
    <text evidence="2">The sequence shown here is derived from an EMBL/GenBank/DDBJ whole genome shotgun (WGS) entry which is preliminary data.</text>
</comment>
<protein>
    <submittedName>
        <fullName evidence="2">Uncharacterized protein</fullName>
    </submittedName>
</protein>
<keyword evidence="3" id="KW-1185">Reference proteome</keyword>
<accession>A0ABQ5H8N1</accession>
<dbReference type="EMBL" id="BQNB010019312">
    <property type="protein sequence ID" value="GJT83989.1"/>
    <property type="molecule type" value="Genomic_DNA"/>
</dbReference>
<evidence type="ECO:0000313" key="2">
    <source>
        <dbReference type="EMBL" id="GJT83989.1"/>
    </source>
</evidence>
<feature type="transmembrane region" description="Helical" evidence="1">
    <location>
        <begin position="56"/>
        <end position="73"/>
    </location>
</feature>
<reference evidence="2" key="2">
    <citation type="submission" date="2022-01" db="EMBL/GenBank/DDBJ databases">
        <authorList>
            <person name="Yamashiro T."/>
            <person name="Shiraishi A."/>
            <person name="Satake H."/>
            <person name="Nakayama K."/>
        </authorList>
    </citation>
    <scope>NUCLEOTIDE SEQUENCE</scope>
</reference>
<evidence type="ECO:0000256" key="1">
    <source>
        <dbReference type="SAM" id="Phobius"/>
    </source>
</evidence>
<keyword evidence="1" id="KW-0472">Membrane</keyword>